<feature type="signal peptide" evidence="2">
    <location>
        <begin position="1"/>
        <end position="30"/>
    </location>
</feature>
<comment type="caution">
    <text evidence="3">The sequence shown here is derived from an EMBL/GenBank/DDBJ whole genome shotgun (WGS) entry which is preliminary data.</text>
</comment>
<feature type="region of interest" description="Disordered" evidence="1">
    <location>
        <begin position="192"/>
        <end position="245"/>
    </location>
</feature>
<feature type="compositionally biased region" description="Acidic residues" evidence="1">
    <location>
        <begin position="228"/>
        <end position="245"/>
    </location>
</feature>
<feature type="compositionally biased region" description="Basic and acidic residues" evidence="1">
    <location>
        <begin position="192"/>
        <end position="202"/>
    </location>
</feature>
<dbReference type="Proteomes" id="UP001151760">
    <property type="component" value="Unassembled WGS sequence"/>
</dbReference>
<dbReference type="EMBL" id="BQNB010010902">
    <property type="protein sequence ID" value="GJS83470.1"/>
    <property type="molecule type" value="Genomic_DNA"/>
</dbReference>
<reference evidence="3" key="1">
    <citation type="journal article" date="2022" name="Int. J. Mol. Sci.">
        <title>Draft Genome of Tanacetum Coccineum: Genomic Comparison of Closely Related Tanacetum-Family Plants.</title>
        <authorList>
            <person name="Yamashiro T."/>
            <person name="Shiraishi A."/>
            <person name="Nakayama K."/>
            <person name="Satake H."/>
        </authorList>
    </citation>
    <scope>NUCLEOTIDE SEQUENCE</scope>
</reference>
<reference evidence="3" key="2">
    <citation type="submission" date="2022-01" db="EMBL/GenBank/DDBJ databases">
        <authorList>
            <person name="Yamashiro T."/>
            <person name="Shiraishi A."/>
            <person name="Satake H."/>
            <person name="Nakayama K."/>
        </authorList>
    </citation>
    <scope>NUCLEOTIDE SEQUENCE</scope>
</reference>
<keyword evidence="4" id="KW-1185">Reference proteome</keyword>
<evidence type="ECO:0000256" key="2">
    <source>
        <dbReference type="SAM" id="SignalP"/>
    </source>
</evidence>
<evidence type="ECO:0000256" key="1">
    <source>
        <dbReference type="SAM" id="MobiDB-lite"/>
    </source>
</evidence>
<gene>
    <name evidence="3" type="ORF">Tco_0750011</name>
</gene>
<feature type="compositionally biased region" description="Basic and acidic residues" evidence="1">
    <location>
        <begin position="218"/>
        <end position="227"/>
    </location>
</feature>
<evidence type="ECO:0000313" key="3">
    <source>
        <dbReference type="EMBL" id="GJS83470.1"/>
    </source>
</evidence>
<keyword evidence="2" id="KW-0732">Signal</keyword>
<sequence>MVQMMISLTHMNAIKLFMLVQASFFTDVVGQQFKPRSSIERCLINQFKPHTMAEENIPAPEPTRRDEQILHCSEWLQIGKGNLLLDLQKLQKNPIFRISVDIRQNTNFVRAFTTSANVPSIYIQLFWNTLTHDAKTGVYSFQVDEHWLTLSAYLLRKALDVTPADSAHPLTRHSFGIGKSISLMKLKEEAGAREVHEARNMPRDSFGTGGSNEGPDVDSEHFDRDDNAGDDNEETGAGDDNADPA</sequence>
<evidence type="ECO:0000313" key="4">
    <source>
        <dbReference type="Proteomes" id="UP001151760"/>
    </source>
</evidence>
<proteinExistence type="predicted"/>
<protein>
    <submittedName>
        <fullName evidence="3">Uncharacterized protein</fullName>
    </submittedName>
</protein>
<name>A0ABQ4Z2W1_9ASTR</name>
<accession>A0ABQ4Z2W1</accession>
<organism evidence="3 4">
    <name type="scientific">Tanacetum coccineum</name>
    <dbReference type="NCBI Taxonomy" id="301880"/>
    <lineage>
        <taxon>Eukaryota</taxon>
        <taxon>Viridiplantae</taxon>
        <taxon>Streptophyta</taxon>
        <taxon>Embryophyta</taxon>
        <taxon>Tracheophyta</taxon>
        <taxon>Spermatophyta</taxon>
        <taxon>Magnoliopsida</taxon>
        <taxon>eudicotyledons</taxon>
        <taxon>Gunneridae</taxon>
        <taxon>Pentapetalae</taxon>
        <taxon>asterids</taxon>
        <taxon>campanulids</taxon>
        <taxon>Asterales</taxon>
        <taxon>Asteraceae</taxon>
        <taxon>Asteroideae</taxon>
        <taxon>Anthemideae</taxon>
        <taxon>Anthemidinae</taxon>
        <taxon>Tanacetum</taxon>
    </lineage>
</organism>
<feature type="chain" id="PRO_5046147785" evidence="2">
    <location>
        <begin position="31"/>
        <end position="245"/>
    </location>
</feature>